<sequence length="117" mass="13761">MQERFLKALEEVHALDNNQWEDIKHFLNGESTLIEASETFGLSELACYIIKRQFDPRDLNISFAPTKDETKGYPYYYILPHDSMLSWLINLIRLGVSQQELVDKFQFHPTFVKAYTV</sequence>
<accession>E0UKG9</accession>
<gene>
    <name evidence="1" type="ordered locus">Cyan7822_5167</name>
</gene>
<dbReference type="RefSeq" id="WP_013325088.1">
    <property type="nucleotide sequence ID" value="NC_014501.1"/>
</dbReference>
<proteinExistence type="predicted"/>
<name>E0UKG9_GLOV7</name>
<protein>
    <submittedName>
        <fullName evidence="1">Uncharacterized protein</fullName>
    </submittedName>
</protein>
<dbReference type="HOGENOM" id="CLU_2080892_0_0_3"/>
<dbReference type="KEGG" id="cyj:Cyan7822_5167"/>
<evidence type="ECO:0000313" key="1">
    <source>
        <dbReference type="EMBL" id="ADN17050.1"/>
    </source>
</evidence>
<keyword evidence="2" id="KW-1185">Reference proteome</keyword>
<dbReference type="EMBL" id="CP002198">
    <property type="protein sequence ID" value="ADN17050.1"/>
    <property type="molecule type" value="Genomic_DNA"/>
</dbReference>
<dbReference type="AlphaFoldDB" id="E0UKG9"/>
<organism evidence="1 2">
    <name type="scientific">Gloeothece verrucosa (strain PCC 7822)</name>
    <name type="common">Cyanothece sp. (strain PCC 7822)</name>
    <dbReference type="NCBI Taxonomy" id="497965"/>
    <lineage>
        <taxon>Bacteria</taxon>
        <taxon>Bacillati</taxon>
        <taxon>Cyanobacteriota</taxon>
        <taxon>Cyanophyceae</taxon>
        <taxon>Oscillatoriophycideae</taxon>
        <taxon>Chroococcales</taxon>
        <taxon>Aphanothecaceae</taxon>
        <taxon>Gloeothece</taxon>
        <taxon>Gloeothece verrucosa</taxon>
    </lineage>
</organism>
<reference evidence="2" key="1">
    <citation type="journal article" date="2011" name="MBio">
        <title>Novel metabolic attributes of the genus Cyanothece, comprising a group of unicellular nitrogen-fixing Cyanobacteria.</title>
        <authorList>
            <person name="Bandyopadhyay A."/>
            <person name="Elvitigala T."/>
            <person name="Welsh E."/>
            <person name="Stockel J."/>
            <person name="Liberton M."/>
            <person name="Min H."/>
            <person name="Sherman L.A."/>
            <person name="Pakrasi H.B."/>
        </authorList>
    </citation>
    <scope>NUCLEOTIDE SEQUENCE [LARGE SCALE GENOMIC DNA]</scope>
    <source>
        <strain evidence="2">PCC 7822</strain>
    </source>
</reference>
<evidence type="ECO:0000313" key="2">
    <source>
        <dbReference type="Proteomes" id="UP000008206"/>
    </source>
</evidence>
<dbReference type="Proteomes" id="UP000008206">
    <property type="component" value="Chromosome"/>
</dbReference>